<organism evidence="1">
    <name type="scientific">Timema poppense</name>
    <name type="common">Walking stick</name>
    <dbReference type="NCBI Taxonomy" id="170557"/>
    <lineage>
        <taxon>Eukaryota</taxon>
        <taxon>Metazoa</taxon>
        <taxon>Ecdysozoa</taxon>
        <taxon>Arthropoda</taxon>
        <taxon>Hexapoda</taxon>
        <taxon>Insecta</taxon>
        <taxon>Pterygota</taxon>
        <taxon>Neoptera</taxon>
        <taxon>Polyneoptera</taxon>
        <taxon>Phasmatodea</taxon>
        <taxon>Timematodea</taxon>
        <taxon>Timematoidea</taxon>
        <taxon>Timematidae</taxon>
        <taxon>Timema</taxon>
    </lineage>
</organism>
<reference evidence="1" key="1">
    <citation type="submission" date="2020-11" db="EMBL/GenBank/DDBJ databases">
        <authorList>
            <person name="Tran Van P."/>
        </authorList>
    </citation>
    <scope>NUCLEOTIDE SEQUENCE</scope>
</reference>
<gene>
    <name evidence="1" type="ORF">TPSB3V08_LOCUS3928</name>
</gene>
<dbReference type="AlphaFoldDB" id="A0A7R9H268"/>
<name>A0A7R9H268_TIMPO</name>
<sequence length="100" mass="11260">MAMLEEGVFSWGHLYDRPSVYLSEFIDRSVVVVHYFGHSHCALYCALATDKDIPDSQPYRSFAALLETVDTNLHGFSSKSEPYRPSGRCLLLEIAPTFAN</sequence>
<evidence type="ECO:0000313" key="1">
    <source>
        <dbReference type="EMBL" id="CAD7403180.1"/>
    </source>
</evidence>
<dbReference type="EMBL" id="OD001791">
    <property type="protein sequence ID" value="CAD7403180.1"/>
    <property type="molecule type" value="Genomic_DNA"/>
</dbReference>
<protein>
    <submittedName>
        <fullName evidence="1">Uncharacterized protein</fullName>
    </submittedName>
</protein>
<proteinExistence type="predicted"/>
<accession>A0A7R9H268</accession>